<protein>
    <submittedName>
        <fullName evidence="7">CRA1B protein</fullName>
    </submittedName>
</protein>
<comment type="caution">
    <text evidence="7">The sequence shown here is derived from an EMBL/GenBank/DDBJ whole genome shotgun (WGS) entry which is preliminary data.</text>
</comment>
<dbReference type="PANTHER" id="PTHR15427">
    <property type="entry name" value="EMILIN ELASTIN MICROFIBRIL INTERFACE-LOCATED PROTEIN ELASTIN MICROFIBRIL INTERFACER"/>
    <property type="match status" value="1"/>
</dbReference>
<dbReference type="Pfam" id="PF01391">
    <property type="entry name" value="Collagen"/>
    <property type="match status" value="1"/>
</dbReference>
<feature type="compositionally biased region" description="Basic and acidic residues" evidence="5">
    <location>
        <begin position="489"/>
        <end position="516"/>
    </location>
</feature>
<reference evidence="7" key="1">
    <citation type="journal article" date="2021" name="Cell">
        <title>Tracing the genetic footprints of vertebrate landing in non-teleost ray-finned fishes.</title>
        <authorList>
            <person name="Bi X."/>
            <person name="Wang K."/>
            <person name="Yang L."/>
            <person name="Pan H."/>
            <person name="Jiang H."/>
            <person name="Wei Q."/>
            <person name="Fang M."/>
            <person name="Yu H."/>
            <person name="Zhu C."/>
            <person name="Cai Y."/>
            <person name="He Y."/>
            <person name="Gan X."/>
            <person name="Zeng H."/>
            <person name="Yu D."/>
            <person name="Zhu Y."/>
            <person name="Jiang H."/>
            <person name="Qiu Q."/>
            <person name="Yang H."/>
            <person name="Zhang Y.E."/>
            <person name="Wang W."/>
            <person name="Zhu M."/>
            <person name="He S."/>
            <person name="Zhang G."/>
        </authorList>
    </citation>
    <scope>NUCLEOTIDE SEQUENCE</scope>
    <source>
        <strain evidence="7">Allg_001</strain>
    </source>
</reference>
<feature type="compositionally biased region" description="Low complexity" evidence="5">
    <location>
        <begin position="437"/>
        <end position="447"/>
    </location>
</feature>
<dbReference type="FunFam" id="2.60.120.1000:FF:000003">
    <property type="entry name" value="Collagen alpha-1(XXVII) chain B"/>
    <property type="match status" value="1"/>
</dbReference>
<dbReference type="InterPro" id="IPR000885">
    <property type="entry name" value="Fib_collagen_C"/>
</dbReference>
<evidence type="ECO:0000256" key="1">
    <source>
        <dbReference type="ARBA" id="ARBA00004498"/>
    </source>
</evidence>
<keyword evidence="4" id="KW-0176">Collagen</keyword>
<dbReference type="PROSITE" id="PS51461">
    <property type="entry name" value="NC1_FIB"/>
    <property type="match status" value="1"/>
</dbReference>
<feature type="compositionally biased region" description="Basic and acidic residues" evidence="5">
    <location>
        <begin position="525"/>
        <end position="541"/>
    </location>
</feature>
<evidence type="ECO:0000313" key="8">
    <source>
        <dbReference type="Proteomes" id="UP000736164"/>
    </source>
</evidence>
<gene>
    <name evidence="7" type="primary">Col27a1b</name>
    <name evidence="7" type="ORF">GTO95_0013379</name>
</gene>
<dbReference type="FunFam" id="2.60.120.1000:FF:000006">
    <property type="entry name" value="collagen alpha-1(XXVII) chain isoform X1"/>
    <property type="match status" value="1"/>
</dbReference>
<dbReference type="InterPro" id="IPR050392">
    <property type="entry name" value="Collagen/C1q_domain"/>
</dbReference>
<feature type="compositionally biased region" description="Low complexity" evidence="5">
    <location>
        <begin position="64"/>
        <end position="77"/>
    </location>
</feature>
<dbReference type="PANTHER" id="PTHR15427:SF52">
    <property type="entry name" value="C1Q DOMAIN-CONTAINING PROTEIN"/>
    <property type="match status" value="1"/>
</dbReference>
<feature type="region of interest" description="Disordered" evidence="5">
    <location>
        <begin position="1"/>
        <end position="108"/>
    </location>
</feature>
<evidence type="ECO:0000313" key="7">
    <source>
        <dbReference type="EMBL" id="MBN3322403.1"/>
    </source>
</evidence>
<comment type="subcellular location">
    <subcellularLocation>
        <location evidence="1">Secreted</location>
        <location evidence="1">Extracellular space</location>
        <location evidence="1">Extracellular matrix</location>
    </subcellularLocation>
</comment>
<proteinExistence type="predicted"/>
<dbReference type="GO" id="GO:0005201">
    <property type="term" value="F:extracellular matrix structural constituent"/>
    <property type="evidence" value="ECO:0007669"/>
    <property type="project" value="InterPro"/>
</dbReference>
<dbReference type="GO" id="GO:0005581">
    <property type="term" value="C:collagen trimer"/>
    <property type="evidence" value="ECO:0007669"/>
    <property type="project" value="UniProtKB-KW"/>
</dbReference>
<dbReference type="Pfam" id="PF01410">
    <property type="entry name" value="COLFI"/>
    <property type="match status" value="2"/>
</dbReference>
<evidence type="ECO:0000256" key="5">
    <source>
        <dbReference type="SAM" id="MobiDB-lite"/>
    </source>
</evidence>
<evidence type="ECO:0000256" key="2">
    <source>
        <dbReference type="ARBA" id="ARBA00022525"/>
    </source>
</evidence>
<feature type="compositionally biased region" description="Polar residues" evidence="5">
    <location>
        <begin position="23"/>
        <end position="36"/>
    </location>
</feature>
<sequence length="985" mass="108840">MPLRTSGALSKMATNKPPKPNARSGQTNPRKTTAGQDTKKKSKTGGLAATTTSKPMKKKLELHSPTATKPSTAKPATGVLSKKEQQSPSRKTPEPKGATPHSVKPTPFVPITPAATDGFQTFDLDPTPFSLLVGPPGLKGEPGLPICIVPGVNWYVTEEWDLQDLRENQDCLESEELGVHLVHMEILALLVSQDSRVEKEMLAFHLVEHPMGIKEILDVSVLLVYLGSLVGRDRRVILVSKGIQENQGSEVQMEAQVPKVILAGRGFQGILVKEDHQDLMETQEKWVPLVLMEFLGSLVTWVLLGKWDFQGHRDSRVKLEFLGFQEKLDIRATRESKVRKVKMAYQAHQALRATEGKWVFLGLQEKRERWDIQVRQVKVGLLDHQDELGLLGLVVSLVPEDQKEDGGLEALMVQLESVGPRERRVLKASQENLAFLGPPGQMGEPGLPGEPGEKGAIGPPGSIGEQGLIGQRGEPGLEGEAGPAGPDGTKGEKGDMGPEGEKGEKGEIGLKGKEGTPGDPGLTGVRKENQENQVKEESQAERAAKVIRVILERQGPLVNRGQRALQDQRDPEELLGPWVTKVHRALWDHLDPKEKRGNRGMMGRQRGLLVLQETEVLLETEGTEANQGTQAIQVTKGWTDKEASLEPLGCLGILDLQDNQDLKDLRVMRARKENKGAGEKLEAEARQGSRETMAKLASLGMWAIVAKWVRRASLVLRAHLGSRERGACLVKPVPPESEDLREEWECQGNREIQDPKGSRVTLENQDFQALWNYQGLDLPMLDQGTEIFKTLHYLSNLIQSIKNPLGTHDNPARICRDLKDCEQRMNDGTYWIDPNLGCASDTIEVTCNFTNGGQTCLKPVSVSKLEIGVGRVQMNFLHLLSSEAVQHIIIHCLNVPVWREGKSDQPSKNAVAFRAWNGQMIKAGGPVVPDVIQDDCRIQDGRWHQTHFVFHTQDPNLLPIVNVYNLPVTKPGLHYHLEVGPVCFL</sequence>
<accession>A0A8J7TFX6</accession>
<keyword evidence="8" id="KW-1185">Reference proteome</keyword>
<dbReference type="Proteomes" id="UP000736164">
    <property type="component" value="Unassembled WGS sequence"/>
</dbReference>
<feature type="non-terminal residue" evidence="7">
    <location>
        <position position="1"/>
    </location>
</feature>
<dbReference type="Gene3D" id="2.60.120.1000">
    <property type="match status" value="2"/>
</dbReference>
<feature type="compositionally biased region" description="Low complexity" evidence="5">
    <location>
        <begin position="478"/>
        <end position="487"/>
    </location>
</feature>
<dbReference type="AlphaFoldDB" id="A0A8J7TFX6"/>
<keyword evidence="2" id="KW-0964">Secreted</keyword>
<feature type="non-terminal residue" evidence="7">
    <location>
        <position position="985"/>
    </location>
</feature>
<evidence type="ECO:0000256" key="3">
    <source>
        <dbReference type="ARBA" id="ARBA00022530"/>
    </source>
</evidence>
<dbReference type="GO" id="GO:0005576">
    <property type="term" value="C:extracellular region"/>
    <property type="evidence" value="ECO:0007669"/>
    <property type="project" value="UniProtKB-SubCell"/>
</dbReference>
<name>A0A8J7TFX6_ATRSP</name>
<feature type="domain" description="Fibrillar collagen NC1" evidence="6">
    <location>
        <begin position="785"/>
        <end position="985"/>
    </location>
</feature>
<feature type="region of interest" description="Disordered" evidence="5">
    <location>
        <begin position="435"/>
        <end position="541"/>
    </location>
</feature>
<dbReference type="InterPro" id="IPR008160">
    <property type="entry name" value="Collagen"/>
</dbReference>
<organism evidence="7 8">
    <name type="scientific">Atractosteus spatula</name>
    <name type="common">Alligator gar</name>
    <name type="synonym">Lepisosteus spatula</name>
    <dbReference type="NCBI Taxonomy" id="7917"/>
    <lineage>
        <taxon>Eukaryota</taxon>
        <taxon>Metazoa</taxon>
        <taxon>Chordata</taxon>
        <taxon>Craniata</taxon>
        <taxon>Vertebrata</taxon>
        <taxon>Euteleostomi</taxon>
        <taxon>Actinopterygii</taxon>
        <taxon>Neopterygii</taxon>
        <taxon>Holostei</taxon>
        <taxon>Semionotiformes</taxon>
        <taxon>Lepisosteidae</taxon>
        <taxon>Atractosteus</taxon>
    </lineage>
</organism>
<dbReference type="EMBL" id="JAAWVO010060233">
    <property type="protein sequence ID" value="MBN3322403.1"/>
    <property type="molecule type" value="Genomic_DNA"/>
</dbReference>
<evidence type="ECO:0000259" key="6">
    <source>
        <dbReference type="PROSITE" id="PS51461"/>
    </source>
</evidence>
<keyword evidence="3" id="KW-0272">Extracellular matrix</keyword>
<dbReference type="SMART" id="SM00038">
    <property type="entry name" value="COLFI"/>
    <property type="match status" value="1"/>
</dbReference>
<evidence type="ECO:0000256" key="4">
    <source>
        <dbReference type="ARBA" id="ARBA00023119"/>
    </source>
</evidence>